<dbReference type="PANTHER" id="PTHR33498:SF1">
    <property type="entry name" value="TRANSPOSASE FOR INSERTION SEQUENCE ELEMENT IS1557"/>
    <property type="match status" value="1"/>
</dbReference>
<evidence type="ECO:0000313" key="3">
    <source>
        <dbReference type="EMBL" id="UQX09794.1"/>
    </source>
</evidence>
<protein>
    <submittedName>
        <fullName evidence="3">Transposase</fullName>
    </submittedName>
</protein>
<organism evidence="3 4">
    <name type="scientific">Candidatus Mycobacterium methanotrophicum</name>
    <dbReference type="NCBI Taxonomy" id="2943498"/>
    <lineage>
        <taxon>Bacteria</taxon>
        <taxon>Bacillati</taxon>
        <taxon>Actinomycetota</taxon>
        <taxon>Actinomycetes</taxon>
        <taxon>Mycobacteriales</taxon>
        <taxon>Mycobacteriaceae</taxon>
        <taxon>Mycobacterium</taxon>
    </lineage>
</organism>
<feature type="compositionally biased region" description="Basic residues" evidence="1">
    <location>
        <begin position="237"/>
        <end position="248"/>
    </location>
</feature>
<accession>A0ABY4QG39</accession>
<proteinExistence type="predicted"/>
<evidence type="ECO:0000313" key="4">
    <source>
        <dbReference type="Proteomes" id="UP001056610"/>
    </source>
</evidence>
<reference evidence="3" key="1">
    <citation type="submission" date="2022-05" db="EMBL/GenBank/DDBJ databases">
        <title>A methanotrophic Mycobacterium dominates a cave microbial ecosystem.</title>
        <authorList>
            <person name="Van Spanning R.J.M."/>
            <person name="Guan Q."/>
            <person name="Melkonian C."/>
            <person name="Gallant J."/>
            <person name="Polerecky L."/>
            <person name="Flot J.-F."/>
            <person name="Brandt B.W."/>
            <person name="Braster M."/>
            <person name="Iturbe Espinoza P."/>
            <person name="Aerts J."/>
            <person name="Meima-Franke M."/>
            <person name="Piersma S.R."/>
            <person name="Bunduc C."/>
            <person name="Ummels R."/>
            <person name="Pain A."/>
            <person name="Fleming E.J."/>
            <person name="van der Wel N."/>
            <person name="Gherman V.D."/>
            <person name="Sarbu S.M."/>
            <person name="Bodelier P.L.E."/>
            <person name="Bitter W."/>
        </authorList>
    </citation>
    <scope>NUCLEOTIDE SEQUENCE</scope>
    <source>
        <strain evidence="3">Sulfur Cave</strain>
    </source>
</reference>
<dbReference type="InterPro" id="IPR002560">
    <property type="entry name" value="Transposase_DDE"/>
</dbReference>
<feature type="domain" description="Transposase IS204/IS1001/IS1096/IS1165 DDE" evidence="2">
    <location>
        <begin position="27"/>
        <end position="182"/>
    </location>
</feature>
<dbReference type="EMBL" id="CP097320">
    <property type="protein sequence ID" value="UQX09794.1"/>
    <property type="molecule type" value="Genomic_DNA"/>
</dbReference>
<keyword evidence="4" id="KW-1185">Reference proteome</keyword>
<dbReference type="Proteomes" id="UP001056610">
    <property type="component" value="Chromosome"/>
</dbReference>
<evidence type="ECO:0000256" key="1">
    <source>
        <dbReference type="SAM" id="MobiDB-lite"/>
    </source>
</evidence>
<feature type="region of interest" description="Disordered" evidence="1">
    <location>
        <begin position="189"/>
        <end position="267"/>
    </location>
</feature>
<gene>
    <name evidence="3" type="ORF">M5I08_16010</name>
</gene>
<name>A0ABY4QG39_9MYCO</name>
<evidence type="ECO:0000259" key="2">
    <source>
        <dbReference type="Pfam" id="PF01610"/>
    </source>
</evidence>
<dbReference type="InterPro" id="IPR047951">
    <property type="entry name" value="Transpos_ISL3"/>
</dbReference>
<sequence length="286" mass="31607">MRPARRSRRCGGCDGGDLASQRRGCRGNLVGGAPGKKAATLDRFFTEALPEDGANKIEAVSMDLGPAFAKSVRAHAPQAVICFDPFHVVKLATDALDDARRQVWQSARTLSNKQIAKTYKGARWALLKNPESLTDTQKATLAQLKREGGALVRAYELKESLRAVFAGHLDTDTVTHMLGKWCLGAAMPDPAVHQGRHDHQKTPRRHPGRRRPRPGQRTPRRTQQQGPAHHPPGLRLSQRRGRPRHGHAGLRTGHPRTPIPHRRSSTFTSVEPFKVGCPRCQQSSLF</sequence>
<dbReference type="Pfam" id="PF01610">
    <property type="entry name" value="DDE_Tnp_ISL3"/>
    <property type="match status" value="1"/>
</dbReference>
<feature type="compositionally biased region" description="Basic residues" evidence="1">
    <location>
        <begin position="202"/>
        <end position="220"/>
    </location>
</feature>
<dbReference type="PANTHER" id="PTHR33498">
    <property type="entry name" value="TRANSPOSASE FOR INSERTION SEQUENCE ELEMENT IS1557"/>
    <property type="match status" value="1"/>
</dbReference>